<organism evidence="3 4">
    <name type="scientific">Stephanodiscus triporus</name>
    <dbReference type="NCBI Taxonomy" id="2934178"/>
    <lineage>
        <taxon>Eukaryota</taxon>
        <taxon>Sar</taxon>
        <taxon>Stramenopiles</taxon>
        <taxon>Ochrophyta</taxon>
        <taxon>Bacillariophyta</taxon>
        <taxon>Coscinodiscophyceae</taxon>
        <taxon>Thalassiosirophycidae</taxon>
        <taxon>Stephanodiscales</taxon>
        <taxon>Stephanodiscaceae</taxon>
        <taxon>Stephanodiscus</taxon>
    </lineage>
</organism>
<feature type="compositionally biased region" description="Gly residues" evidence="2">
    <location>
        <begin position="103"/>
        <end position="116"/>
    </location>
</feature>
<dbReference type="InterPro" id="IPR051181">
    <property type="entry name" value="CAF1_poly(A)_ribonucleases"/>
</dbReference>
<proteinExistence type="inferred from homology"/>
<dbReference type="Pfam" id="PF04857">
    <property type="entry name" value="CAF1"/>
    <property type="match status" value="1"/>
</dbReference>
<evidence type="ECO:0000313" key="4">
    <source>
        <dbReference type="Proteomes" id="UP001530315"/>
    </source>
</evidence>
<dbReference type="Proteomes" id="UP001530315">
    <property type="component" value="Unassembled WGS sequence"/>
</dbReference>
<dbReference type="InterPro" id="IPR036397">
    <property type="entry name" value="RNaseH_sf"/>
</dbReference>
<dbReference type="Gene3D" id="3.30.420.10">
    <property type="entry name" value="Ribonuclease H-like superfamily/Ribonuclease H"/>
    <property type="match status" value="2"/>
</dbReference>
<evidence type="ECO:0000256" key="1">
    <source>
        <dbReference type="ARBA" id="ARBA00008372"/>
    </source>
</evidence>
<evidence type="ECO:0000313" key="3">
    <source>
        <dbReference type="EMBL" id="KAL3781010.1"/>
    </source>
</evidence>
<feature type="compositionally biased region" description="Acidic residues" evidence="2">
    <location>
        <begin position="160"/>
        <end position="174"/>
    </location>
</feature>
<dbReference type="SUPFAM" id="SSF53098">
    <property type="entry name" value="Ribonuclease H-like"/>
    <property type="match status" value="1"/>
</dbReference>
<dbReference type="InterPro" id="IPR006941">
    <property type="entry name" value="RNase_CAF1"/>
</dbReference>
<feature type="region of interest" description="Disordered" evidence="2">
    <location>
        <begin position="87"/>
        <end position="120"/>
    </location>
</feature>
<comment type="similarity">
    <text evidence="1">Belongs to the CAF1 family.</text>
</comment>
<dbReference type="AlphaFoldDB" id="A0ABD3NYN5"/>
<feature type="compositionally biased region" description="Basic and acidic residues" evidence="2">
    <location>
        <begin position="276"/>
        <end position="287"/>
    </location>
</feature>
<reference evidence="3 4" key="1">
    <citation type="submission" date="2024-10" db="EMBL/GenBank/DDBJ databases">
        <title>Updated reference genomes for cyclostephanoid diatoms.</title>
        <authorList>
            <person name="Roberts W.R."/>
            <person name="Alverson A.J."/>
        </authorList>
    </citation>
    <scope>NUCLEOTIDE SEQUENCE [LARGE SCALE GENOMIC DNA]</scope>
    <source>
        <strain evidence="3 4">AJA276-08</strain>
    </source>
</reference>
<accession>A0ABD3NYN5</accession>
<dbReference type="PANTHER" id="PTHR15092">
    <property type="entry name" value="POLY A -SPECIFIC RIBONUCLEASE/TARGET OF EGR1, MEMBER 1"/>
    <property type="match status" value="1"/>
</dbReference>
<dbReference type="EMBL" id="JALLAZ020001087">
    <property type="protein sequence ID" value="KAL3781010.1"/>
    <property type="molecule type" value="Genomic_DNA"/>
</dbReference>
<feature type="region of interest" description="Disordered" evidence="2">
    <location>
        <begin position="266"/>
        <end position="287"/>
    </location>
</feature>
<name>A0ABD3NYN5_9STRA</name>
<protein>
    <submittedName>
        <fullName evidence="3">Uncharacterized protein</fullName>
    </submittedName>
</protein>
<gene>
    <name evidence="3" type="ORF">ACHAW5_000401</name>
</gene>
<comment type="caution">
    <text evidence="3">The sequence shown here is derived from an EMBL/GenBank/DDBJ whole genome shotgun (WGS) entry which is preliminary data.</text>
</comment>
<feature type="compositionally biased region" description="Basic and acidic residues" evidence="2">
    <location>
        <begin position="89"/>
        <end position="101"/>
    </location>
</feature>
<evidence type="ECO:0000256" key="2">
    <source>
        <dbReference type="SAM" id="MobiDB-lite"/>
    </source>
</evidence>
<sequence length="834" mass="90421">MVNVTKSNFLTQLADFLHHLPTSSYIAIDEEMTGISLPVNDDNDQHSSRPNKFELPAARYARSLRGVPMRYSILQVGVALFHRNPNYRRGGDGEGGGKEEGAVGTGRGSGRGGPGLGRNDVVVVADGEDDEHAYIHREGMLNQDELEDLTEREEGGGDRVDDEDEDDADDDDAAAEAREEQTEYTSRVYNFYLFPRGGGGSGQGRQQQREMTMNPSTVKFLLENGMDFDKVFREGVPYVTVDRASSMRRGHFEKYDAGACASASASASNSSSVAENGRDRTRPTRPEDVAFVARTMAGLREWIDSDDASVAAAAAAAARGGRDAIDGGGAADVANGSATATAPRREEGTSIVLPPCNAYLRRCLYETIEDEYPGLVLERADRGGEGGGGGGGGGAASAALGNQIRVIRLSPEEKGRREARLRREGWDELLMEMGFATVFQAISDACNGRTFSESRTRDFLDGMCPDLCIPSPPEDSVRQVNRVEDAIGRRIPLVVHNGLHDLMFLLTHCHDPVLPDSFEDTKGVIRAYFPLVFDTKVIGTEYSDAIIKGGRTTLGDLFGVACGDGDPSDGVILPPPTPPAKITNRDGRSQGQAHEAAWDAYMTGCIFGALCNRILESKNRPNRDLTLDRLLHDSPSSLLREWLGLNLIYMHVSLYTIDLESSLGPVAGLHDPLSSGLSIDTTFHVSGITASVSTRDILRALWSGNEGEEEDIRQLKYEIIWVDDSSFFVGTRMADYDHISSAHDSATTGLIASHVRNKLYGGLGGKVDILSLGDYLTKKNRVIDTTDSAGIIGSLASFTTTPFRALRRVLGFGEKRSSDDNGSSGRENKRMRLS</sequence>
<feature type="region of interest" description="Disordered" evidence="2">
    <location>
        <begin position="135"/>
        <end position="183"/>
    </location>
</feature>
<dbReference type="PANTHER" id="PTHR15092:SF22">
    <property type="entry name" value="POLY(A)-SPECIFIC RIBONUCLEASE PNLDC1"/>
    <property type="match status" value="1"/>
</dbReference>
<keyword evidence="4" id="KW-1185">Reference proteome</keyword>
<dbReference type="InterPro" id="IPR012337">
    <property type="entry name" value="RNaseH-like_sf"/>
</dbReference>
<feature type="region of interest" description="Disordered" evidence="2">
    <location>
        <begin position="815"/>
        <end position="834"/>
    </location>
</feature>